<keyword evidence="4" id="KW-0325">Glycoprotein</keyword>
<protein>
    <recommendedName>
        <fullName evidence="6">Fucosyltransferase</fullName>
        <ecNumber evidence="6">2.4.1.-</ecNumber>
    </recommendedName>
</protein>
<dbReference type="GeneID" id="9648235"/>
<dbReference type="GO" id="GO:0009969">
    <property type="term" value="P:xyloglucan biosynthetic process"/>
    <property type="evidence" value="ECO:0000318"/>
    <property type="project" value="GO_Central"/>
</dbReference>
<reference evidence="9 10" key="1">
    <citation type="journal article" date="2011" name="Science">
        <title>The Selaginella genome identifies genetic changes associated with the evolution of vascular plants.</title>
        <authorList>
            <person name="Banks J.A."/>
            <person name="Nishiyama T."/>
            <person name="Hasebe M."/>
            <person name="Bowman J.L."/>
            <person name="Gribskov M."/>
            <person name="dePamphilis C."/>
            <person name="Albert V.A."/>
            <person name="Aono N."/>
            <person name="Aoyama T."/>
            <person name="Ambrose B.A."/>
            <person name="Ashton N.W."/>
            <person name="Axtell M.J."/>
            <person name="Barker E."/>
            <person name="Barker M.S."/>
            <person name="Bennetzen J.L."/>
            <person name="Bonawitz N.D."/>
            <person name="Chapple C."/>
            <person name="Cheng C."/>
            <person name="Correa L.G."/>
            <person name="Dacre M."/>
            <person name="DeBarry J."/>
            <person name="Dreyer I."/>
            <person name="Elias M."/>
            <person name="Engstrom E.M."/>
            <person name="Estelle M."/>
            <person name="Feng L."/>
            <person name="Finet C."/>
            <person name="Floyd S.K."/>
            <person name="Frommer W.B."/>
            <person name="Fujita T."/>
            <person name="Gramzow L."/>
            <person name="Gutensohn M."/>
            <person name="Harholt J."/>
            <person name="Hattori M."/>
            <person name="Heyl A."/>
            <person name="Hirai T."/>
            <person name="Hiwatashi Y."/>
            <person name="Ishikawa M."/>
            <person name="Iwata M."/>
            <person name="Karol K.G."/>
            <person name="Koehler B."/>
            <person name="Kolukisaoglu U."/>
            <person name="Kubo M."/>
            <person name="Kurata T."/>
            <person name="Lalonde S."/>
            <person name="Li K."/>
            <person name="Li Y."/>
            <person name="Litt A."/>
            <person name="Lyons E."/>
            <person name="Manning G."/>
            <person name="Maruyama T."/>
            <person name="Michael T.P."/>
            <person name="Mikami K."/>
            <person name="Miyazaki S."/>
            <person name="Morinaga S."/>
            <person name="Murata T."/>
            <person name="Mueller-Roeber B."/>
            <person name="Nelson D.R."/>
            <person name="Obara M."/>
            <person name="Oguri Y."/>
            <person name="Olmstead R.G."/>
            <person name="Onodera N."/>
            <person name="Petersen B.L."/>
            <person name="Pils B."/>
            <person name="Prigge M."/>
            <person name="Rensing S.A."/>
            <person name="Riano-Pachon D.M."/>
            <person name="Roberts A.W."/>
            <person name="Sato Y."/>
            <person name="Scheller H.V."/>
            <person name="Schulz B."/>
            <person name="Schulz C."/>
            <person name="Shakirov E.V."/>
            <person name="Shibagaki N."/>
            <person name="Shinohara N."/>
            <person name="Shippen D.E."/>
            <person name="Soerensen I."/>
            <person name="Sotooka R."/>
            <person name="Sugimoto N."/>
            <person name="Sugita M."/>
            <person name="Sumikawa N."/>
            <person name="Tanurdzic M."/>
            <person name="Theissen G."/>
            <person name="Ulvskov P."/>
            <person name="Wakazuki S."/>
            <person name="Weng J.K."/>
            <person name="Willats W.W."/>
            <person name="Wipf D."/>
            <person name="Wolf P.G."/>
            <person name="Yang L."/>
            <person name="Zimmer A.D."/>
            <person name="Zhu Q."/>
            <person name="Mitros T."/>
            <person name="Hellsten U."/>
            <person name="Loque D."/>
            <person name="Otillar R."/>
            <person name="Salamov A."/>
            <person name="Schmutz J."/>
            <person name="Shapiro H."/>
            <person name="Lindquist E."/>
            <person name="Lucas S."/>
            <person name="Rokhsar D."/>
            <person name="Grigoriev I.V."/>
        </authorList>
    </citation>
    <scope>NUCLEOTIDE SEQUENCE [LARGE SCALE GENOMIC DNA]</scope>
</reference>
<sequence>MDLKKFWLPVFIGILIFSPCDAANSRNSSAKNWSKSLDATFPEQLRRGLRSCATVASPGEGGVCKILAAMDEQLKILAAPKNRDPPPRNSCKFKSDNGASLHRYATDRSPALQALLDRYSAMHSACVARDHDNLHHIIAKNTAKITNPSQCRYIVWSCTFGLGNKLMSLVSTFLYAILSQRVLLLEESPSWDRLFCEPFIDSHWKLPRGLSLKDDQSISFPDFYARCRGRLARSDACRSQPVLPIVFSANTKPEEHRFLVCPSAMASVRNIPVLNFRNSNQYFAAGFFLNPSLRPILEAIFPERRVFHNLAGFLLNPSDEVWGSIQSLHSMKFRGASRRIAVQLRESKGDYRDYYDASVPRCIRSKSGLCPIEIDEFLESKNKSIASDDYIAVYVASLVGEHAAKLNASLRDVESQTGQRFELVTLGADEEQRDDVDHQQRALVDIWSLSLADVLLTSHMSTFGYTAQGLAGLTPYFLKPWRDDPCWPSVSSDPCFHFAPSKKLSCREDGFSLSGRESGGAAMACPDLPDTGMQLLEPP</sequence>
<dbReference type="InParanoid" id="D8SB44"/>
<gene>
    <name evidence="9" type="primary">GT37A1-2</name>
    <name evidence="9" type="ORF">SELMODRAFT_451093</name>
</gene>
<evidence type="ECO:0000313" key="9">
    <source>
        <dbReference type="EMBL" id="EFJ18328.1"/>
    </source>
</evidence>
<evidence type="ECO:0000256" key="6">
    <source>
        <dbReference type="RuleBase" id="RU367004"/>
    </source>
</evidence>
<keyword evidence="10" id="KW-1185">Reference proteome</keyword>
<dbReference type="HOGENOM" id="CLU_526134_0_0_1"/>
<keyword evidence="8" id="KW-0732">Signal</keyword>
<dbReference type="GO" id="GO:0008107">
    <property type="term" value="F:galactoside 2-alpha-L-fucosyltransferase activity"/>
    <property type="evidence" value="ECO:0007669"/>
    <property type="project" value="InterPro"/>
</dbReference>
<feature type="region of interest" description="Disordered" evidence="7">
    <location>
        <begin position="516"/>
        <end position="539"/>
    </location>
</feature>
<evidence type="ECO:0000256" key="7">
    <source>
        <dbReference type="SAM" id="MobiDB-lite"/>
    </source>
</evidence>
<comment type="subcellular location">
    <subcellularLocation>
        <location evidence="6">Golgi apparatus</location>
        <location evidence="6">Golgi stack membrane</location>
        <topology evidence="6">Single-pass type II membrane protein</topology>
    </subcellularLocation>
</comment>
<dbReference type="EC" id="2.4.1.-" evidence="6"/>
<comment type="function">
    <text evidence="6">May be involved in cell wall biosynthesis.</text>
</comment>
<dbReference type="Proteomes" id="UP000001514">
    <property type="component" value="Unassembled WGS sequence"/>
</dbReference>
<keyword evidence="3 6" id="KW-0808">Transferase</keyword>
<dbReference type="PANTHER" id="PTHR31889">
    <property type="entry name" value="FUCOSYLTRANSFERASE 2-RELATED"/>
    <property type="match status" value="1"/>
</dbReference>
<dbReference type="GO" id="GO:0042546">
    <property type="term" value="P:cell wall biogenesis"/>
    <property type="evidence" value="ECO:0007669"/>
    <property type="project" value="InterPro"/>
</dbReference>
<evidence type="ECO:0000256" key="1">
    <source>
        <dbReference type="ARBA" id="ARBA00010481"/>
    </source>
</evidence>
<dbReference type="eggNOG" id="ENOG502RXMK">
    <property type="taxonomic scope" value="Eukaryota"/>
</dbReference>
<evidence type="ECO:0000256" key="3">
    <source>
        <dbReference type="ARBA" id="ARBA00022679"/>
    </source>
</evidence>
<evidence type="ECO:0000256" key="2">
    <source>
        <dbReference type="ARBA" id="ARBA00022676"/>
    </source>
</evidence>
<dbReference type="EMBL" id="GL377610">
    <property type="protein sequence ID" value="EFJ18328.1"/>
    <property type="molecule type" value="Genomic_DNA"/>
</dbReference>
<dbReference type="OrthoDB" id="428346at2759"/>
<accession>D8SB44</accession>
<keyword evidence="2 6" id="KW-0328">Glycosyltransferase</keyword>
<evidence type="ECO:0000256" key="4">
    <source>
        <dbReference type="ARBA" id="ARBA00023180"/>
    </source>
</evidence>
<organism evidence="10">
    <name type="scientific">Selaginella moellendorffii</name>
    <name type="common">Spikemoss</name>
    <dbReference type="NCBI Taxonomy" id="88036"/>
    <lineage>
        <taxon>Eukaryota</taxon>
        <taxon>Viridiplantae</taxon>
        <taxon>Streptophyta</taxon>
        <taxon>Embryophyta</taxon>
        <taxon>Tracheophyta</taxon>
        <taxon>Lycopodiopsida</taxon>
        <taxon>Selaginellales</taxon>
        <taxon>Selaginellaceae</taxon>
        <taxon>Selaginella</taxon>
    </lineage>
</organism>
<dbReference type="OMA" id="WFREKHE"/>
<dbReference type="Gramene" id="EFJ18328">
    <property type="protein sequence ID" value="EFJ18328"/>
    <property type="gene ID" value="SELMODRAFT_451093"/>
</dbReference>
<proteinExistence type="inferred from homology"/>
<feature type="signal peptide" evidence="8">
    <location>
        <begin position="1"/>
        <end position="22"/>
    </location>
</feature>
<evidence type="ECO:0000313" key="10">
    <source>
        <dbReference type="Proteomes" id="UP000001514"/>
    </source>
</evidence>
<name>D8SB44_SELML</name>
<dbReference type="KEGG" id="smo:SELMODRAFT_451093"/>
<dbReference type="AlphaFoldDB" id="D8SB44"/>
<keyword evidence="5 6" id="KW-0961">Cell wall biogenesis/degradation</keyword>
<evidence type="ECO:0000256" key="5">
    <source>
        <dbReference type="ARBA" id="ARBA00023316"/>
    </source>
</evidence>
<dbReference type="STRING" id="88036.D8SB44"/>
<comment type="similarity">
    <text evidence="1 6">Belongs to the glycosyltransferase 37 family.</text>
</comment>
<dbReference type="GO" id="GO:0071555">
    <property type="term" value="P:cell wall organization"/>
    <property type="evidence" value="ECO:0007669"/>
    <property type="project" value="UniProtKB-UniRule"/>
</dbReference>
<dbReference type="Gene3D" id="3.40.50.11340">
    <property type="match status" value="1"/>
</dbReference>
<dbReference type="PANTHER" id="PTHR31889:SF35">
    <property type="entry name" value="FUCOSYLTRANSFERASE"/>
    <property type="match status" value="1"/>
</dbReference>
<dbReference type="GO" id="GO:0032580">
    <property type="term" value="C:Golgi cisterna membrane"/>
    <property type="evidence" value="ECO:0007669"/>
    <property type="project" value="UniProtKB-SubCell"/>
</dbReference>
<evidence type="ECO:0000256" key="8">
    <source>
        <dbReference type="SAM" id="SignalP"/>
    </source>
</evidence>
<dbReference type="InterPro" id="IPR004938">
    <property type="entry name" value="XG_FTase"/>
</dbReference>
<dbReference type="Pfam" id="PF03254">
    <property type="entry name" value="XG_FTase"/>
    <property type="match status" value="1"/>
</dbReference>
<keyword evidence="6" id="KW-0333">Golgi apparatus</keyword>
<feature type="chain" id="PRO_5003122566" description="Fucosyltransferase" evidence="8">
    <location>
        <begin position="23"/>
        <end position="539"/>
    </location>
</feature>